<evidence type="ECO:0000313" key="3">
    <source>
        <dbReference type="Proteomes" id="UP001166304"/>
    </source>
</evidence>
<feature type="compositionally biased region" description="Polar residues" evidence="1">
    <location>
        <begin position="23"/>
        <end position="39"/>
    </location>
</feature>
<name>A0AA41GBD3_9EURY</name>
<proteinExistence type="predicted"/>
<accession>A0AA41GBD3</accession>
<evidence type="ECO:0000313" key="2">
    <source>
        <dbReference type="EMBL" id="MBV0903637.1"/>
    </source>
</evidence>
<comment type="caution">
    <text evidence="2">The sequence shown here is derived from an EMBL/GenBank/DDBJ whole genome shotgun (WGS) entry which is preliminary data.</text>
</comment>
<evidence type="ECO:0000256" key="1">
    <source>
        <dbReference type="SAM" id="MobiDB-lite"/>
    </source>
</evidence>
<feature type="region of interest" description="Disordered" evidence="1">
    <location>
        <begin position="21"/>
        <end position="48"/>
    </location>
</feature>
<sequence length="48" mass="5376">MRKPQFRLLFEDVRKWLGKKVQRSTGSDATGVSGDQSTARRLFPPGGL</sequence>
<dbReference type="Proteomes" id="UP001166304">
    <property type="component" value="Unassembled WGS sequence"/>
</dbReference>
<dbReference type="EMBL" id="JAHQXE010000006">
    <property type="protein sequence ID" value="MBV0903637.1"/>
    <property type="molecule type" value="Genomic_DNA"/>
</dbReference>
<protein>
    <submittedName>
        <fullName evidence="2">Uncharacterized protein</fullName>
    </submittedName>
</protein>
<keyword evidence="3" id="KW-1185">Reference proteome</keyword>
<gene>
    <name evidence="2" type="ORF">KTS37_17780</name>
</gene>
<dbReference type="RefSeq" id="WP_162414679.1">
    <property type="nucleotide sequence ID" value="NZ_JAHQXE010000006.1"/>
</dbReference>
<reference evidence="2" key="1">
    <citation type="submission" date="2021-06" db="EMBL/GenBank/DDBJ databases">
        <title>New haloarchaea isolates fom saline soil.</title>
        <authorList>
            <person name="Duran-Viseras A."/>
            <person name="Sanchez-Porro C.S."/>
            <person name="Ventosa A."/>
        </authorList>
    </citation>
    <scope>NUCLEOTIDE SEQUENCE</scope>
    <source>
        <strain evidence="2">JCM 18369</strain>
    </source>
</reference>
<dbReference type="AlphaFoldDB" id="A0AA41GBD3"/>
<organism evidence="2 3">
    <name type="scientific">Haloarcula salina</name>
    <dbReference type="NCBI Taxonomy" id="1429914"/>
    <lineage>
        <taxon>Archaea</taxon>
        <taxon>Methanobacteriati</taxon>
        <taxon>Methanobacteriota</taxon>
        <taxon>Stenosarchaea group</taxon>
        <taxon>Halobacteria</taxon>
        <taxon>Halobacteriales</taxon>
        <taxon>Haloarculaceae</taxon>
        <taxon>Haloarcula</taxon>
    </lineage>
</organism>